<evidence type="ECO:0000256" key="3">
    <source>
        <dbReference type="ARBA" id="ARBA00012736"/>
    </source>
</evidence>
<dbReference type="GO" id="GO:0045490">
    <property type="term" value="P:pectin catabolic process"/>
    <property type="evidence" value="ECO:0007669"/>
    <property type="project" value="TreeGrafter"/>
</dbReference>
<gene>
    <name evidence="20" type="ORF">NKR19_g729</name>
</gene>
<feature type="active site" evidence="16">
    <location>
        <position position="254"/>
    </location>
</feature>
<evidence type="ECO:0000256" key="6">
    <source>
        <dbReference type="ARBA" id="ARBA00022737"/>
    </source>
</evidence>
<keyword evidence="9" id="KW-1015">Disulfide bond</keyword>
<dbReference type="EC" id="3.2.1.15" evidence="3"/>
<evidence type="ECO:0000256" key="7">
    <source>
        <dbReference type="ARBA" id="ARBA00022801"/>
    </source>
</evidence>
<comment type="similarity">
    <text evidence="2 17">Belongs to the glycosyl hydrolase 28 family.</text>
</comment>
<comment type="function">
    <text evidence="14">Involved in maceration and soft-rotting of plant tissue. Hydrolyzes the 1,4-alpha glycosidic bonds of de-esterified pectate in the smooth region of the plant cell wall.</text>
</comment>
<keyword evidence="5 19" id="KW-0732">Signal</keyword>
<evidence type="ECO:0000256" key="13">
    <source>
        <dbReference type="ARBA" id="ARBA00034074"/>
    </source>
</evidence>
<keyword evidence="10" id="KW-0325">Glycoprotein</keyword>
<reference evidence="20" key="1">
    <citation type="submission" date="2022-07" db="EMBL/GenBank/DDBJ databases">
        <title>Fungi with potential for degradation of polypropylene.</title>
        <authorList>
            <person name="Gostincar C."/>
        </authorList>
    </citation>
    <scope>NUCLEOTIDE SEQUENCE</scope>
    <source>
        <strain evidence="20">EXF-13287</strain>
    </source>
</reference>
<dbReference type="AlphaFoldDB" id="A0AA38S288"/>
<feature type="region of interest" description="Disordered" evidence="18">
    <location>
        <begin position="26"/>
        <end position="45"/>
    </location>
</feature>
<keyword evidence="12" id="KW-0961">Cell wall biogenesis/degradation</keyword>
<evidence type="ECO:0000256" key="14">
    <source>
        <dbReference type="ARBA" id="ARBA00037707"/>
    </source>
</evidence>
<evidence type="ECO:0000256" key="17">
    <source>
        <dbReference type="RuleBase" id="RU361169"/>
    </source>
</evidence>
<evidence type="ECO:0000256" key="2">
    <source>
        <dbReference type="ARBA" id="ARBA00008834"/>
    </source>
</evidence>
<sequence>MKSFLLPCAALLPTVIATCVPRSSTMSTSSNSAPSSTPTPTTTVPGTACTVTDYASISSAVKSCTNIVLSNISAPPSSTIDLQKLQTGAAVTFAGTTTFGFTPDNDFDPIVISGTNITVTGAPGHLIDGSGPLYWDGLGSNGGAPKPDHFIVVKKTYNSVITNLNIRNWPVHCFSIGTSRNLTLSGLDLDNSEGDAPNPASGSLAAAHNSDGFDISSSDYVTLREIRVVNQDDCVAVTSGTNIVVERMYCSGGHGLSIGSVGGKSNNTVDTVTFSDSVVVDSENGCRIKTNSGTTGLIRNVTYRNITLQGITTYGVDIQQDYLNGGPTGSPTNGVLIQGVRLVDVRGTATGSKAYNYYILCGEGSCTDFEYEGVSVTGGGRGGSCNYPATGCPS</sequence>
<keyword evidence="4" id="KW-0964">Secreted</keyword>
<name>A0AA38S288_9PEZI</name>
<evidence type="ECO:0000256" key="10">
    <source>
        <dbReference type="ARBA" id="ARBA00023180"/>
    </source>
</evidence>
<evidence type="ECO:0000313" key="20">
    <source>
        <dbReference type="EMBL" id="KAJ9165113.1"/>
    </source>
</evidence>
<evidence type="ECO:0000256" key="4">
    <source>
        <dbReference type="ARBA" id="ARBA00022525"/>
    </source>
</evidence>
<evidence type="ECO:0000256" key="8">
    <source>
        <dbReference type="ARBA" id="ARBA00023145"/>
    </source>
</evidence>
<proteinExistence type="inferred from homology"/>
<dbReference type="PANTHER" id="PTHR31884:SF9">
    <property type="entry name" value="ENDOPOLYGALACTURONASE D-RELATED"/>
    <property type="match status" value="1"/>
</dbReference>
<dbReference type="PROSITE" id="PS00502">
    <property type="entry name" value="POLYGALACTURONASE"/>
    <property type="match status" value="1"/>
</dbReference>
<dbReference type="InterPro" id="IPR006626">
    <property type="entry name" value="PbH1"/>
</dbReference>
<keyword evidence="8" id="KW-0865">Zymogen</keyword>
<keyword evidence="21" id="KW-1185">Reference proteome</keyword>
<organism evidence="20 21">
    <name type="scientific">Coniochaeta hoffmannii</name>
    <dbReference type="NCBI Taxonomy" id="91930"/>
    <lineage>
        <taxon>Eukaryota</taxon>
        <taxon>Fungi</taxon>
        <taxon>Dikarya</taxon>
        <taxon>Ascomycota</taxon>
        <taxon>Pezizomycotina</taxon>
        <taxon>Sordariomycetes</taxon>
        <taxon>Sordariomycetidae</taxon>
        <taxon>Coniochaetales</taxon>
        <taxon>Coniochaetaceae</taxon>
        <taxon>Coniochaeta</taxon>
    </lineage>
</organism>
<dbReference type="InterPro" id="IPR050434">
    <property type="entry name" value="Glycosyl_hydrlase_28"/>
</dbReference>
<dbReference type="GO" id="GO:0004650">
    <property type="term" value="F:polygalacturonase activity"/>
    <property type="evidence" value="ECO:0007669"/>
    <property type="project" value="UniProtKB-EC"/>
</dbReference>
<keyword evidence="7 17" id="KW-0378">Hydrolase</keyword>
<evidence type="ECO:0000256" key="5">
    <source>
        <dbReference type="ARBA" id="ARBA00022729"/>
    </source>
</evidence>
<feature type="chain" id="PRO_5041287731" description="endo-polygalacturonase" evidence="19">
    <location>
        <begin position="18"/>
        <end position="394"/>
    </location>
</feature>
<comment type="caution">
    <text evidence="20">The sequence shown here is derived from an EMBL/GenBank/DDBJ whole genome shotgun (WGS) entry which is preliminary data.</text>
</comment>
<dbReference type="EMBL" id="JANBVN010000006">
    <property type="protein sequence ID" value="KAJ9165113.1"/>
    <property type="molecule type" value="Genomic_DNA"/>
</dbReference>
<accession>A0AA38S288</accession>
<evidence type="ECO:0000256" key="19">
    <source>
        <dbReference type="SAM" id="SignalP"/>
    </source>
</evidence>
<evidence type="ECO:0000256" key="11">
    <source>
        <dbReference type="ARBA" id="ARBA00023295"/>
    </source>
</evidence>
<dbReference type="SMART" id="SM00710">
    <property type="entry name" value="PbH1"/>
    <property type="match status" value="7"/>
</dbReference>
<feature type="signal peptide" evidence="19">
    <location>
        <begin position="1"/>
        <end position="17"/>
    </location>
</feature>
<comment type="subcellular location">
    <subcellularLocation>
        <location evidence="1">Secreted</location>
    </subcellularLocation>
</comment>
<dbReference type="PANTHER" id="PTHR31884">
    <property type="entry name" value="POLYGALACTURONASE"/>
    <property type="match status" value="1"/>
</dbReference>
<evidence type="ECO:0000256" key="15">
    <source>
        <dbReference type="ARBA" id="ARBA00083621"/>
    </source>
</evidence>
<dbReference type="InterPro" id="IPR000743">
    <property type="entry name" value="Glyco_hydro_28"/>
</dbReference>
<evidence type="ECO:0000256" key="9">
    <source>
        <dbReference type="ARBA" id="ARBA00023157"/>
    </source>
</evidence>
<dbReference type="FunFam" id="2.160.20.10:FF:000002">
    <property type="entry name" value="Endopolygalacturonase D"/>
    <property type="match status" value="1"/>
</dbReference>
<dbReference type="InterPro" id="IPR012334">
    <property type="entry name" value="Pectin_lyas_fold"/>
</dbReference>
<protein>
    <recommendedName>
        <fullName evidence="3">endo-polygalacturonase</fullName>
        <ecNumber evidence="3">3.2.1.15</ecNumber>
    </recommendedName>
    <alternativeName>
        <fullName evidence="15">Pectinase</fullName>
    </alternativeName>
</protein>
<dbReference type="GO" id="GO:0005576">
    <property type="term" value="C:extracellular region"/>
    <property type="evidence" value="ECO:0007669"/>
    <property type="project" value="UniProtKB-SubCell"/>
</dbReference>
<keyword evidence="11 17" id="KW-0326">Glycosidase</keyword>
<dbReference type="SUPFAM" id="SSF51126">
    <property type="entry name" value="Pectin lyase-like"/>
    <property type="match status" value="1"/>
</dbReference>
<dbReference type="Pfam" id="PF00295">
    <property type="entry name" value="Glyco_hydro_28"/>
    <property type="match status" value="1"/>
</dbReference>
<evidence type="ECO:0000256" key="18">
    <source>
        <dbReference type="SAM" id="MobiDB-lite"/>
    </source>
</evidence>
<dbReference type="Gene3D" id="2.160.20.10">
    <property type="entry name" value="Single-stranded right-handed beta-helix, Pectin lyase-like"/>
    <property type="match status" value="1"/>
</dbReference>
<comment type="catalytic activity">
    <reaction evidence="13">
        <text>(1,4-alpha-D-galacturonosyl)n+m + H2O = (1,4-alpha-D-galacturonosyl)n + (1,4-alpha-D-galacturonosyl)m.</text>
        <dbReference type="EC" id="3.2.1.15"/>
    </reaction>
</comment>
<dbReference type="Proteomes" id="UP001174691">
    <property type="component" value="Unassembled WGS sequence"/>
</dbReference>
<evidence type="ECO:0000256" key="16">
    <source>
        <dbReference type="PROSITE-ProRule" id="PRU10052"/>
    </source>
</evidence>
<evidence type="ECO:0000313" key="21">
    <source>
        <dbReference type="Proteomes" id="UP001174691"/>
    </source>
</evidence>
<evidence type="ECO:0000256" key="1">
    <source>
        <dbReference type="ARBA" id="ARBA00004613"/>
    </source>
</evidence>
<evidence type="ECO:0000256" key="12">
    <source>
        <dbReference type="ARBA" id="ARBA00023316"/>
    </source>
</evidence>
<keyword evidence="6" id="KW-0677">Repeat</keyword>
<dbReference type="InterPro" id="IPR011050">
    <property type="entry name" value="Pectin_lyase_fold/virulence"/>
</dbReference>
<dbReference type="GO" id="GO:0071555">
    <property type="term" value="P:cell wall organization"/>
    <property type="evidence" value="ECO:0007669"/>
    <property type="project" value="UniProtKB-KW"/>
</dbReference>